<feature type="compositionally biased region" description="Polar residues" evidence="1">
    <location>
        <begin position="764"/>
        <end position="780"/>
    </location>
</feature>
<accession>A0ABM1RUR3</accession>
<dbReference type="GeneID" id="111083133"/>
<sequence length="965" mass="107032">MASQTPGLQRPPRAQWLGSPRPATKKLVNPSSLETVLFGPTSSRALPSAARLQRGKLVHWELCRLLLSTYSSLRRKLIEYLKLLPPWHQLQVEAIDSAVHLENLSDFSKECYKFVKNKTSHIMVSSHDQLPAFKMSAETEEDFLVLANSDIAQLCGALIVLWQQFLEVVVHQERIQQHLALEHHQQRVRHFSEAFFIIEKPRNSALMCDDSSYQNYMDVTEALRRSQYLNLLPPVEVECVDLDGDLGSLPIIYEEHYQELARRFSHNSHCSQSMLSMSTLNFLVDDKEKSSNPSLLPDQMDSSKGVDKQQDFQNVFSLPSSPSVLSWSSEPIPSPVTKAQICFPTRKTSCGEKLLTNLKLDLDLNHEEYTICGSSKKGPKMNFRSKVKLKTRTTNLLKQLKRPHFSSSSNSVVLLGFKKLDFGKGFSANNVRPQRASFPLDGGIRHSQSTLSVSSESEVRFPITTSESMPDLTVIIPPPPPPPKARYCASDTNAKATDFLGQSSSIPQSAIYKPPSRQRLETVSSNSLFPPVDKSFHLEKNSSRHSSSPNKYSLAISHKLSSTASADNLKTYTSNLRSREPQNSSAKQSGQITKHVKKTLGRLSGTKKATSTAEGKEETRSISHSHVKMFISLDTLERESNTLETSNQGDPPSPPVEFKDPPGFLDKSKSENDLLDDKEEKLLKPASSTDTLGTSDVTRNKIFSAPRSESFLLNLDTQGTVFFPKPPALFSEGHCSQKQNKSQSQKETVSSSVVKNLKIPVPSPVNNSTTASVRNTSNRQAPPLPQKSVALSSRDDNTPPTLPPKPAKLSSGPPTDMQDSAPKCKDQFGKNGCQQKVGKPESGKTKLSSTHSGRQRQSSTGLSYLETKCTILEMLTDFSETHQCNGVMRKSGIISSKSQTGEVNKGESKTASTNAEEDPPSFRRASVVGMEMIRYVQDLLRSSNLAIYPCVLCSRNLIESRKLRI</sequence>
<feature type="compositionally biased region" description="Polar residues" evidence="1">
    <location>
        <begin position="845"/>
        <end position="860"/>
    </location>
</feature>
<protein>
    <submittedName>
        <fullName evidence="3">Uncharacterized protein LOC111083133</fullName>
    </submittedName>
</protein>
<feature type="region of interest" description="Disordered" evidence="1">
    <location>
        <begin position="1"/>
        <end position="24"/>
    </location>
</feature>
<feature type="region of interest" description="Disordered" evidence="1">
    <location>
        <begin position="640"/>
        <end position="670"/>
    </location>
</feature>
<reference evidence="3" key="1">
    <citation type="submission" date="2025-08" db="UniProtKB">
        <authorList>
            <consortium name="RefSeq"/>
        </authorList>
    </citation>
    <scope>IDENTIFICATION</scope>
    <source>
        <tissue evidence="3">Muscle</tissue>
    </source>
</reference>
<feature type="region of interest" description="Disordered" evidence="1">
    <location>
        <begin position="574"/>
        <end position="624"/>
    </location>
</feature>
<name>A0ABM1RUR3_LIMPO</name>
<keyword evidence="2" id="KW-1185">Reference proteome</keyword>
<dbReference type="Proteomes" id="UP000694941">
    <property type="component" value="Unplaced"/>
</dbReference>
<dbReference type="RefSeq" id="XP_022235118.1">
    <property type="nucleotide sequence ID" value="XM_022379410.1"/>
</dbReference>
<proteinExistence type="predicted"/>
<feature type="compositionally biased region" description="Polar residues" evidence="1">
    <location>
        <begin position="574"/>
        <end position="592"/>
    </location>
</feature>
<evidence type="ECO:0000313" key="3">
    <source>
        <dbReference type="RefSeq" id="XP_022235118.1"/>
    </source>
</evidence>
<gene>
    <name evidence="3" type="primary">LOC111083133</name>
</gene>
<feature type="compositionally biased region" description="Low complexity" evidence="1">
    <location>
        <begin position="736"/>
        <end position="746"/>
    </location>
</feature>
<feature type="region of interest" description="Disordered" evidence="1">
    <location>
        <begin position="505"/>
        <end position="550"/>
    </location>
</feature>
<feature type="region of interest" description="Disordered" evidence="1">
    <location>
        <begin position="732"/>
        <end position="860"/>
    </location>
</feature>
<feature type="region of interest" description="Disordered" evidence="1">
    <location>
        <begin position="895"/>
        <end position="920"/>
    </location>
</feature>
<evidence type="ECO:0000256" key="1">
    <source>
        <dbReference type="SAM" id="MobiDB-lite"/>
    </source>
</evidence>
<organism evidence="2 3">
    <name type="scientific">Limulus polyphemus</name>
    <name type="common">Atlantic horseshoe crab</name>
    <dbReference type="NCBI Taxonomy" id="6850"/>
    <lineage>
        <taxon>Eukaryota</taxon>
        <taxon>Metazoa</taxon>
        <taxon>Ecdysozoa</taxon>
        <taxon>Arthropoda</taxon>
        <taxon>Chelicerata</taxon>
        <taxon>Merostomata</taxon>
        <taxon>Xiphosura</taxon>
        <taxon>Limulidae</taxon>
        <taxon>Limulus</taxon>
    </lineage>
</organism>
<evidence type="ECO:0000313" key="2">
    <source>
        <dbReference type="Proteomes" id="UP000694941"/>
    </source>
</evidence>